<evidence type="ECO:0000313" key="3">
    <source>
        <dbReference type="Proteomes" id="UP000733611"/>
    </source>
</evidence>
<dbReference type="PANTHER" id="PTHR43451">
    <property type="entry name" value="ACETYLTRANSFERASE (GNAT) FAMILY PROTEIN"/>
    <property type="match status" value="1"/>
</dbReference>
<reference evidence="2" key="2">
    <citation type="submission" date="2021-04" db="EMBL/GenBank/DDBJ databases">
        <authorList>
            <person name="Gilroy R."/>
        </authorList>
    </citation>
    <scope>NUCLEOTIDE SEQUENCE</scope>
    <source>
        <strain evidence="2">378</strain>
    </source>
</reference>
<dbReference type="GO" id="GO:0016747">
    <property type="term" value="F:acyltransferase activity, transferring groups other than amino-acyl groups"/>
    <property type="evidence" value="ECO:0007669"/>
    <property type="project" value="InterPro"/>
</dbReference>
<dbReference type="AlphaFoldDB" id="A0A948WZH2"/>
<dbReference type="Pfam" id="PF13673">
    <property type="entry name" value="Acetyltransf_10"/>
    <property type="match status" value="1"/>
</dbReference>
<accession>A0A948WZH2</accession>
<dbReference type="InterPro" id="IPR016181">
    <property type="entry name" value="Acyl_CoA_acyltransferase"/>
</dbReference>
<evidence type="ECO:0000259" key="1">
    <source>
        <dbReference type="PROSITE" id="PS51186"/>
    </source>
</evidence>
<dbReference type="EMBL" id="JAHLFE010000163">
    <property type="protein sequence ID" value="MBU3844783.1"/>
    <property type="molecule type" value="Genomic_DNA"/>
</dbReference>
<dbReference type="InterPro" id="IPR000182">
    <property type="entry name" value="GNAT_dom"/>
</dbReference>
<protein>
    <submittedName>
        <fullName evidence="2">GNAT family N-acetyltransferase</fullName>
        <ecNumber evidence="2">2.3.1.-</ecNumber>
    </submittedName>
</protein>
<dbReference type="SUPFAM" id="SSF55729">
    <property type="entry name" value="Acyl-CoA N-acyltransferases (Nat)"/>
    <property type="match status" value="1"/>
</dbReference>
<gene>
    <name evidence="2" type="ORF">H9847_07965</name>
</gene>
<dbReference type="EC" id="2.3.1.-" evidence="2"/>
<dbReference type="PANTHER" id="PTHR43451:SF1">
    <property type="entry name" value="ACETYLTRANSFERASE"/>
    <property type="match status" value="1"/>
</dbReference>
<proteinExistence type="predicted"/>
<dbReference type="Gene3D" id="3.40.630.30">
    <property type="match status" value="1"/>
</dbReference>
<dbReference type="PROSITE" id="PS51186">
    <property type="entry name" value="GNAT"/>
    <property type="match status" value="1"/>
</dbReference>
<name>A0A948WZH2_9GAMM</name>
<keyword evidence="2" id="KW-0012">Acyltransferase</keyword>
<sequence length="207" mass="22967">MASRHHAARNRTPKDEPTVLLLPYNQHLLRAVYDVFYRAVHESCTQDYTPEQLEAWAPPFTPQLGEAWQQRLESEYTLVAGLSFDAKDDVGGSLQVVGFGAITSTGHLDMLYVAPQVQGNGIGYELYHSLESVCARDQHDHITTEASLTAKPFFLKQGFTVDEEQQAERRGQKLTNFKMSKKIQAKQSLAQALAAAMAAASAEKGKQ</sequence>
<feature type="domain" description="N-acetyltransferase" evidence="1">
    <location>
        <begin position="39"/>
        <end position="184"/>
    </location>
</feature>
<dbReference type="CDD" id="cd04301">
    <property type="entry name" value="NAT_SF"/>
    <property type="match status" value="1"/>
</dbReference>
<organism evidence="2 3">
    <name type="scientific">Candidatus Anaerobiospirillum pullicola</name>
    <dbReference type="NCBI Taxonomy" id="2838451"/>
    <lineage>
        <taxon>Bacteria</taxon>
        <taxon>Pseudomonadati</taxon>
        <taxon>Pseudomonadota</taxon>
        <taxon>Gammaproteobacteria</taxon>
        <taxon>Aeromonadales</taxon>
        <taxon>Succinivibrionaceae</taxon>
        <taxon>Anaerobiospirillum</taxon>
    </lineage>
</organism>
<dbReference type="Proteomes" id="UP000733611">
    <property type="component" value="Unassembled WGS sequence"/>
</dbReference>
<dbReference type="InterPro" id="IPR052564">
    <property type="entry name" value="N-acetyltrans/Recomb-assoc"/>
</dbReference>
<comment type="caution">
    <text evidence="2">The sequence shown here is derived from an EMBL/GenBank/DDBJ whole genome shotgun (WGS) entry which is preliminary data.</text>
</comment>
<evidence type="ECO:0000313" key="2">
    <source>
        <dbReference type="EMBL" id="MBU3844783.1"/>
    </source>
</evidence>
<reference evidence="2" key="1">
    <citation type="journal article" date="2021" name="PeerJ">
        <title>Extensive microbial diversity within the chicken gut microbiome revealed by metagenomics and culture.</title>
        <authorList>
            <person name="Gilroy R."/>
            <person name="Ravi A."/>
            <person name="Getino M."/>
            <person name="Pursley I."/>
            <person name="Horton D.L."/>
            <person name="Alikhan N.F."/>
            <person name="Baker D."/>
            <person name="Gharbi K."/>
            <person name="Hall N."/>
            <person name="Watson M."/>
            <person name="Adriaenssens E.M."/>
            <person name="Foster-Nyarko E."/>
            <person name="Jarju S."/>
            <person name="Secka A."/>
            <person name="Antonio M."/>
            <person name="Oren A."/>
            <person name="Chaudhuri R.R."/>
            <person name="La Ragione R."/>
            <person name="Hildebrand F."/>
            <person name="Pallen M.J."/>
        </authorList>
    </citation>
    <scope>NUCLEOTIDE SEQUENCE</scope>
    <source>
        <strain evidence="2">378</strain>
    </source>
</reference>
<keyword evidence="2" id="KW-0808">Transferase</keyword>